<keyword evidence="5" id="KW-0679">Respiratory chain</keyword>
<feature type="transmembrane region" description="Helical" evidence="12">
    <location>
        <begin position="88"/>
        <end position="110"/>
    </location>
</feature>
<dbReference type="InterPro" id="IPR002429">
    <property type="entry name" value="CcO_II-like_C"/>
</dbReference>
<feature type="transmembrane region" description="Helical" evidence="12">
    <location>
        <begin position="133"/>
        <end position="152"/>
    </location>
</feature>
<evidence type="ECO:0000256" key="12">
    <source>
        <dbReference type="SAM" id="Phobius"/>
    </source>
</evidence>
<evidence type="ECO:0000256" key="7">
    <source>
        <dbReference type="ARBA" id="ARBA00022967"/>
    </source>
</evidence>
<evidence type="ECO:0000259" key="14">
    <source>
        <dbReference type="PROSITE" id="PS50999"/>
    </source>
</evidence>
<comment type="similarity">
    <text evidence="2">Belongs to the cytochrome c oxidase subunit 2 family.</text>
</comment>
<evidence type="ECO:0000256" key="1">
    <source>
        <dbReference type="ARBA" id="ARBA00004141"/>
    </source>
</evidence>
<dbReference type="AlphaFoldDB" id="A0A1I1QQX4"/>
<proteinExistence type="inferred from homology"/>
<dbReference type="STRING" id="739143.SAMN05216297_1066"/>
<dbReference type="GO" id="GO:0016020">
    <property type="term" value="C:membrane"/>
    <property type="evidence" value="ECO:0007669"/>
    <property type="project" value="UniProtKB-SubCell"/>
</dbReference>
<dbReference type="SUPFAM" id="SSF49503">
    <property type="entry name" value="Cupredoxins"/>
    <property type="match status" value="1"/>
</dbReference>
<evidence type="ECO:0000256" key="5">
    <source>
        <dbReference type="ARBA" id="ARBA00022660"/>
    </source>
</evidence>
<organism evidence="15 16">
    <name type="scientific">Flavobacterium phragmitis</name>
    <dbReference type="NCBI Taxonomy" id="739143"/>
    <lineage>
        <taxon>Bacteria</taxon>
        <taxon>Pseudomonadati</taxon>
        <taxon>Bacteroidota</taxon>
        <taxon>Flavobacteriia</taxon>
        <taxon>Flavobacteriales</taxon>
        <taxon>Flavobacteriaceae</taxon>
        <taxon>Flavobacterium</taxon>
    </lineage>
</organism>
<dbReference type="EC" id="7.1.1.9" evidence="3"/>
<dbReference type="GO" id="GO:0004129">
    <property type="term" value="F:cytochrome-c oxidase activity"/>
    <property type="evidence" value="ECO:0007669"/>
    <property type="project" value="UniProtKB-EC"/>
</dbReference>
<dbReference type="SUPFAM" id="SSF81464">
    <property type="entry name" value="Cytochrome c oxidase subunit II-like, transmembrane region"/>
    <property type="match status" value="1"/>
</dbReference>
<keyword evidence="7" id="KW-1278">Translocase</keyword>
<evidence type="ECO:0000256" key="9">
    <source>
        <dbReference type="ARBA" id="ARBA00022989"/>
    </source>
</evidence>
<evidence type="ECO:0000256" key="3">
    <source>
        <dbReference type="ARBA" id="ARBA00012949"/>
    </source>
</evidence>
<dbReference type="Gene3D" id="2.60.40.420">
    <property type="entry name" value="Cupredoxins - blue copper proteins"/>
    <property type="match status" value="1"/>
</dbReference>
<comment type="subcellular location">
    <subcellularLocation>
        <location evidence="1">Membrane</location>
        <topology evidence="1">Multi-pass membrane protein</topology>
    </subcellularLocation>
</comment>
<accession>A0A1I1QQX4</accession>
<dbReference type="EMBL" id="FOMH01000006">
    <property type="protein sequence ID" value="SFD24524.1"/>
    <property type="molecule type" value="Genomic_DNA"/>
</dbReference>
<dbReference type="PANTHER" id="PTHR22888:SF9">
    <property type="entry name" value="CYTOCHROME C OXIDASE SUBUNIT 2"/>
    <property type="match status" value="1"/>
</dbReference>
<dbReference type="PROSITE" id="PS50999">
    <property type="entry name" value="COX2_TM"/>
    <property type="match status" value="1"/>
</dbReference>
<dbReference type="Proteomes" id="UP000199672">
    <property type="component" value="Unassembled WGS sequence"/>
</dbReference>
<evidence type="ECO:0000256" key="10">
    <source>
        <dbReference type="ARBA" id="ARBA00023136"/>
    </source>
</evidence>
<dbReference type="RefSeq" id="WP_091493433.1">
    <property type="nucleotide sequence ID" value="NZ_FOMH01000006.1"/>
</dbReference>
<keyword evidence="4" id="KW-0813">Transport</keyword>
<evidence type="ECO:0000313" key="16">
    <source>
        <dbReference type="Proteomes" id="UP000199672"/>
    </source>
</evidence>
<feature type="domain" description="Cytochrome oxidase subunit II transmembrane region profile" evidence="14">
    <location>
        <begin position="66"/>
        <end position="161"/>
    </location>
</feature>
<keyword evidence="9 12" id="KW-1133">Transmembrane helix</keyword>
<dbReference type="InterPro" id="IPR036257">
    <property type="entry name" value="Cyt_c_oxidase_su2_TM_sf"/>
</dbReference>
<dbReference type="Gene3D" id="1.10.287.90">
    <property type="match status" value="1"/>
</dbReference>
<name>A0A1I1QQX4_9FLAO</name>
<dbReference type="PANTHER" id="PTHR22888">
    <property type="entry name" value="CYTOCHROME C OXIDASE, SUBUNIT II"/>
    <property type="match status" value="1"/>
</dbReference>
<dbReference type="OrthoDB" id="9781261at2"/>
<evidence type="ECO:0000256" key="4">
    <source>
        <dbReference type="ARBA" id="ARBA00022448"/>
    </source>
</evidence>
<keyword evidence="16" id="KW-1185">Reference proteome</keyword>
<keyword evidence="6 12" id="KW-0812">Transmembrane</keyword>
<evidence type="ECO:0000256" key="8">
    <source>
        <dbReference type="ARBA" id="ARBA00022982"/>
    </source>
</evidence>
<dbReference type="GO" id="GO:0005507">
    <property type="term" value="F:copper ion binding"/>
    <property type="evidence" value="ECO:0007669"/>
    <property type="project" value="InterPro"/>
</dbReference>
<feature type="domain" description="Cytochrome oxidase subunit II copper A binding" evidence="13">
    <location>
        <begin position="164"/>
        <end position="344"/>
    </location>
</feature>
<protein>
    <recommendedName>
        <fullName evidence="3">cytochrome-c oxidase</fullName>
        <ecNumber evidence="3">7.1.1.9</ecNumber>
    </recommendedName>
    <alternativeName>
        <fullName evidence="11">Cytochrome c oxidase polypeptide II</fullName>
    </alternativeName>
</protein>
<reference evidence="16" key="1">
    <citation type="submission" date="2016-10" db="EMBL/GenBank/DDBJ databases">
        <authorList>
            <person name="Varghese N."/>
            <person name="Submissions S."/>
        </authorList>
    </citation>
    <scope>NUCLEOTIDE SEQUENCE [LARGE SCALE GENOMIC DNA]</scope>
    <source>
        <strain evidence="16">CGMCC 1.10370</strain>
    </source>
</reference>
<dbReference type="InterPro" id="IPR045187">
    <property type="entry name" value="CcO_II"/>
</dbReference>
<keyword evidence="10 12" id="KW-0472">Membrane</keyword>
<dbReference type="PROSITE" id="PS50857">
    <property type="entry name" value="COX2_CUA"/>
    <property type="match status" value="1"/>
</dbReference>
<dbReference type="Pfam" id="PF02790">
    <property type="entry name" value="COX2_TM"/>
    <property type="match status" value="1"/>
</dbReference>
<gene>
    <name evidence="15" type="ORF">SAMN05216297_1066</name>
</gene>
<evidence type="ECO:0000256" key="11">
    <source>
        <dbReference type="ARBA" id="ARBA00031389"/>
    </source>
</evidence>
<evidence type="ECO:0000259" key="13">
    <source>
        <dbReference type="PROSITE" id="PS50857"/>
    </source>
</evidence>
<dbReference type="InterPro" id="IPR008972">
    <property type="entry name" value="Cupredoxin"/>
</dbReference>
<evidence type="ECO:0000256" key="2">
    <source>
        <dbReference type="ARBA" id="ARBA00007866"/>
    </source>
</evidence>
<feature type="transmembrane region" description="Helical" evidence="12">
    <location>
        <begin position="47"/>
        <end position="67"/>
    </location>
</feature>
<dbReference type="GO" id="GO:0042773">
    <property type="term" value="P:ATP synthesis coupled electron transport"/>
    <property type="evidence" value="ECO:0007669"/>
    <property type="project" value="TreeGrafter"/>
</dbReference>
<evidence type="ECO:0000313" key="15">
    <source>
        <dbReference type="EMBL" id="SFD24524.1"/>
    </source>
</evidence>
<dbReference type="InterPro" id="IPR011759">
    <property type="entry name" value="Cyt_c_oxidase_su2_TM_dom"/>
</dbReference>
<evidence type="ECO:0000256" key="6">
    <source>
        <dbReference type="ARBA" id="ARBA00022692"/>
    </source>
</evidence>
<keyword evidence="8" id="KW-0249">Electron transport</keyword>
<sequence>MTSLLVIIVLVLLAVALWQLTKIFDLTQVGASSDDSQVASDNDNNVQGYIMFGFLAFIYIFTIYGLLKWGNLVLHTPASEHGGLVDNLMNITWVLIFTVQVITQGLLYWFSFKNRGNKDRKALFFADSNKLEAIWSIIPSVVLACLILYGLYAWNNIMFVDKDEDVIEIELYAQQFKWTARYAGQDNVLGKANVRLIEGVNTLGVDMSDPNAQDDIVVSELHIPKGKKVHFKMRSQDVLHSAYFPHFRAQMNCVPGMVTEFAFVPTYTTAEYRELPFMVEKVANINKLRAEKSIELVAKGGTALDPYTFDYLLLCNKICGASHYNMQMKVVVDTPEDYKKWLSEKTTLAQDIAAAKAAEKPAEGAAPTTDSTAKVIDTVKAVVDTVKAAVAKVAMK</sequence>